<comment type="caution">
    <text evidence="1">The sequence shown here is derived from an EMBL/GenBank/DDBJ whole genome shotgun (WGS) entry which is preliminary data.</text>
</comment>
<sequence>MPKCPNVNLKEWKDLEASVGSTKAYGLWDRYDGFVPVSLYNTGLNYVLRSVDILTTDRAKQIFAKGQKNNWNLNKILIELQIPKLQKELILSKNIDDREEIIISLLASNSFTVEVNITKGISEVPEYDFDNFQYYYLGQYFESKEDALKYKPVDNTNTSFYSQITVPGGTNYQENEISTPDIVPKIKGHASFSTENGIGWFRSDKKLDNANVKEGYDIDETGASYPTFNQVGELLLKLVEF</sequence>
<protein>
    <submittedName>
        <fullName evidence="1">Uncharacterized protein</fullName>
    </submittedName>
</protein>
<proteinExistence type="predicted"/>
<gene>
    <name evidence="1" type="ORF">LCGC14_2580370</name>
</gene>
<accession>A0A0F9AEZ9</accession>
<reference evidence="1" key="1">
    <citation type="journal article" date="2015" name="Nature">
        <title>Complex archaea that bridge the gap between prokaryotes and eukaryotes.</title>
        <authorList>
            <person name="Spang A."/>
            <person name="Saw J.H."/>
            <person name="Jorgensen S.L."/>
            <person name="Zaremba-Niedzwiedzka K."/>
            <person name="Martijn J."/>
            <person name="Lind A.E."/>
            <person name="van Eijk R."/>
            <person name="Schleper C."/>
            <person name="Guy L."/>
            <person name="Ettema T.J."/>
        </authorList>
    </citation>
    <scope>NUCLEOTIDE SEQUENCE</scope>
</reference>
<name>A0A0F9AEZ9_9ZZZZ</name>
<dbReference type="AlphaFoldDB" id="A0A0F9AEZ9"/>
<evidence type="ECO:0000313" key="1">
    <source>
        <dbReference type="EMBL" id="KKL07995.1"/>
    </source>
</evidence>
<dbReference type="EMBL" id="LAZR01043062">
    <property type="protein sequence ID" value="KKL07995.1"/>
    <property type="molecule type" value="Genomic_DNA"/>
</dbReference>
<organism evidence="1">
    <name type="scientific">marine sediment metagenome</name>
    <dbReference type="NCBI Taxonomy" id="412755"/>
    <lineage>
        <taxon>unclassified sequences</taxon>
        <taxon>metagenomes</taxon>
        <taxon>ecological metagenomes</taxon>
    </lineage>
</organism>